<gene>
    <name evidence="1" type="ORF">DVH29_13145</name>
</gene>
<keyword evidence="2" id="KW-1185">Reference proteome</keyword>
<dbReference type="RefSeq" id="WP_114646646.1">
    <property type="nucleotide sequence ID" value="NZ_QQNH01000023.1"/>
</dbReference>
<dbReference type="Proteomes" id="UP000253759">
    <property type="component" value="Unassembled WGS sequence"/>
</dbReference>
<reference evidence="2" key="1">
    <citation type="submission" date="2018-07" db="EMBL/GenBank/DDBJ databases">
        <authorList>
            <person name="Liu B.-T."/>
            <person name="Du Z."/>
        </authorList>
    </citation>
    <scope>NUCLEOTIDE SEQUENCE [LARGE SCALE GENOMIC DNA]</scope>
    <source>
        <strain evidence="2">XYN52</strain>
    </source>
</reference>
<accession>A0A369W453</accession>
<dbReference type="AlphaFoldDB" id="A0A369W453"/>
<comment type="caution">
    <text evidence="1">The sequence shown here is derived from an EMBL/GenBank/DDBJ whole genome shotgun (WGS) entry which is preliminary data.</text>
</comment>
<sequence length="64" mass="7061">MRYKVSLRNGQVFEIEDKRPLAALSIELCDSGFIVVNRVAAGYSDKTAELSLFERAVSSIEPIG</sequence>
<evidence type="ECO:0000313" key="1">
    <source>
        <dbReference type="EMBL" id="RDE08110.1"/>
    </source>
</evidence>
<dbReference type="OrthoDB" id="7951353at2"/>
<dbReference type="EMBL" id="QQNH01000023">
    <property type="protein sequence ID" value="RDE08110.1"/>
    <property type="molecule type" value="Genomic_DNA"/>
</dbReference>
<proteinExistence type="predicted"/>
<organism evidence="1 2">
    <name type="scientific">Pelagibacterium lacus</name>
    <dbReference type="NCBI Taxonomy" id="2282655"/>
    <lineage>
        <taxon>Bacteria</taxon>
        <taxon>Pseudomonadati</taxon>
        <taxon>Pseudomonadota</taxon>
        <taxon>Alphaproteobacteria</taxon>
        <taxon>Hyphomicrobiales</taxon>
        <taxon>Devosiaceae</taxon>
        <taxon>Pelagibacterium</taxon>
    </lineage>
</organism>
<evidence type="ECO:0000313" key="2">
    <source>
        <dbReference type="Proteomes" id="UP000253759"/>
    </source>
</evidence>
<protein>
    <submittedName>
        <fullName evidence="1">Uncharacterized protein</fullName>
    </submittedName>
</protein>
<name>A0A369W453_9HYPH</name>